<name>K3ZGD2_SETIT</name>
<reference evidence="3" key="1">
    <citation type="journal article" date="2012" name="Nat. Biotechnol.">
        <title>Reference genome sequence of the model plant Setaria.</title>
        <authorList>
            <person name="Bennetzen J.L."/>
            <person name="Schmutz J."/>
            <person name="Wang H."/>
            <person name="Percifield R."/>
            <person name="Hawkins J."/>
            <person name="Pontaroli A.C."/>
            <person name="Estep M."/>
            <person name="Feng L."/>
            <person name="Vaughn J.N."/>
            <person name="Grimwood J."/>
            <person name="Jenkins J."/>
            <person name="Barry K."/>
            <person name="Lindquist E."/>
            <person name="Hellsten U."/>
            <person name="Deshpande S."/>
            <person name="Wang X."/>
            <person name="Wu X."/>
            <person name="Mitros T."/>
            <person name="Triplett J."/>
            <person name="Yang X."/>
            <person name="Ye C.Y."/>
            <person name="Mauro-Herrera M."/>
            <person name="Wang L."/>
            <person name="Li P."/>
            <person name="Sharma M."/>
            <person name="Sharma R."/>
            <person name="Ronald P.C."/>
            <person name="Panaud O."/>
            <person name="Kellogg E.A."/>
            <person name="Brutnell T.P."/>
            <person name="Doust A.N."/>
            <person name="Tuskan G.A."/>
            <person name="Rokhsar D."/>
            <person name="Devos K.M."/>
        </authorList>
    </citation>
    <scope>NUCLEOTIDE SEQUENCE [LARGE SCALE GENOMIC DNA]</scope>
    <source>
        <strain evidence="3">cv. Yugu1</strain>
    </source>
</reference>
<keyword evidence="3" id="KW-1185">Reference proteome</keyword>
<organism evidence="2 3">
    <name type="scientific">Setaria italica</name>
    <name type="common">Foxtail millet</name>
    <name type="synonym">Panicum italicum</name>
    <dbReference type="NCBI Taxonomy" id="4555"/>
    <lineage>
        <taxon>Eukaryota</taxon>
        <taxon>Viridiplantae</taxon>
        <taxon>Streptophyta</taxon>
        <taxon>Embryophyta</taxon>
        <taxon>Tracheophyta</taxon>
        <taxon>Spermatophyta</taxon>
        <taxon>Magnoliopsida</taxon>
        <taxon>Liliopsida</taxon>
        <taxon>Poales</taxon>
        <taxon>Poaceae</taxon>
        <taxon>PACMAD clade</taxon>
        <taxon>Panicoideae</taxon>
        <taxon>Panicodae</taxon>
        <taxon>Paniceae</taxon>
        <taxon>Cenchrinae</taxon>
        <taxon>Setaria</taxon>
    </lineage>
</organism>
<feature type="region of interest" description="Disordered" evidence="1">
    <location>
        <begin position="74"/>
        <end position="108"/>
    </location>
</feature>
<proteinExistence type="predicted"/>
<dbReference type="AlphaFoldDB" id="K3ZGD2"/>
<dbReference type="Proteomes" id="UP000004995">
    <property type="component" value="Unassembled WGS sequence"/>
</dbReference>
<evidence type="ECO:0000313" key="2">
    <source>
        <dbReference type="EnsemblPlants" id="KQL13496"/>
    </source>
</evidence>
<evidence type="ECO:0000313" key="3">
    <source>
        <dbReference type="Proteomes" id="UP000004995"/>
    </source>
</evidence>
<accession>K3ZGD2</accession>
<protein>
    <submittedName>
        <fullName evidence="2">Uncharacterized protein</fullName>
    </submittedName>
</protein>
<dbReference type="EnsemblPlants" id="KQL13496">
    <property type="protein sequence ID" value="KQL13496"/>
    <property type="gene ID" value="SETIT_025634mg"/>
</dbReference>
<feature type="compositionally biased region" description="Basic residues" evidence="1">
    <location>
        <begin position="94"/>
        <end position="108"/>
    </location>
</feature>
<dbReference type="HOGENOM" id="CLU_2201608_0_0_1"/>
<dbReference type="EMBL" id="AGNK02001455">
    <property type="status" value="NOT_ANNOTATED_CDS"/>
    <property type="molecule type" value="Genomic_DNA"/>
</dbReference>
<feature type="compositionally biased region" description="Polar residues" evidence="1">
    <location>
        <begin position="78"/>
        <end position="87"/>
    </location>
</feature>
<dbReference type="Gramene" id="KQL13496">
    <property type="protein sequence ID" value="KQL13496"/>
    <property type="gene ID" value="SETIT_025634mg"/>
</dbReference>
<evidence type="ECO:0000256" key="1">
    <source>
        <dbReference type="SAM" id="MobiDB-lite"/>
    </source>
</evidence>
<sequence length="108" mass="12065">MLPAVRFGTLDRLRWRPPRNLLPRLLSSSLPEPPPRGPRWRRCWSSRRWRRCCATSGRATFASSPSAWAGCTAAPAPTTWSSPQAAPTGTSATSRRRSSTRKHNHPCT</sequence>
<dbReference type="InParanoid" id="K3ZGD2"/>
<reference evidence="2" key="2">
    <citation type="submission" date="2018-08" db="UniProtKB">
        <authorList>
            <consortium name="EnsemblPlants"/>
        </authorList>
    </citation>
    <scope>IDENTIFICATION</scope>
    <source>
        <strain evidence="2">Yugu1</strain>
    </source>
</reference>